<evidence type="ECO:0000313" key="4">
    <source>
        <dbReference type="Proteomes" id="UP000266723"/>
    </source>
</evidence>
<evidence type="ECO:0000256" key="1">
    <source>
        <dbReference type="ARBA" id="ARBA00004123"/>
    </source>
</evidence>
<reference evidence="3 4" key="1">
    <citation type="journal article" date="2020" name="BMC Genomics">
        <title>Intraspecific diversification of the crop wild relative Brassica cretica Lam. using demographic model selection.</title>
        <authorList>
            <person name="Kioukis A."/>
            <person name="Michalopoulou V.A."/>
            <person name="Briers L."/>
            <person name="Pirintsos S."/>
            <person name="Studholme D.J."/>
            <person name="Pavlidis P."/>
            <person name="Sarris P.F."/>
        </authorList>
    </citation>
    <scope>NUCLEOTIDE SEQUENCE [LARGE SCALE GENOMIC DNA]</scope>
    <source>
        <strain evidence="4">cv. PFS-1207/04</strain>
    </source>
</reference>
<dbReference type="PANTHER" id="PTHR15074">
    <property type="entry name" value="METHYL-CPG-BINDING PROTEIN"/>
    <property type="match status" value="1"/>
</dbReference>
<comment type="caution">
    <text evidence="3">The sequence shown here is derived from an EMBL/GenBank/DDBJ whole genome shotgun (WGS) entry which is preliminary data.</text>
</comment>
<protein>
    <submittedName>
        <fullName evidence="3">Uncharacterized protein</fullName>
    </submittedName>
</protein>
<dbReference type="InterPro" id="IPR045138">
    <property type="entry name" value="MeCP2/MBD4"/>
</dbReference>
<dbReference type="PANTHER" id="PTHR15074:SF0">
    <property type="entry name" value="METHYL-CPG-BINDING DOMAIN PROTEIN 4-LIKE PROTEIN"/>
    <property type="match status" value="1"/>
</dbReference>
<evidence type="ECO:0000313" key="3">
    <source>
        <dbReference type="EMBL" id="KAF3530714.1"/>
    </source>
</evidence>
<keyword evidence="4" id="KW-1185">Reference proteome</keyword>
<organism evidence="3 4">
    <name type="scientific">Brassica cretica</name>
    <name type="common">Mustard</name>
    <dbReference type="NCBI Taxonomy" id="69181"/>
    <lineage>
        <taxon>Eukaryota</taxon>
        <taxon>Viridiplantae</taxon>
        <taxon>Streptophyta</taxon>
        <taxon>Embryophyta</taxon>
        <taxon>Tracheophyta</taxon>
        <taxon>Spermatophyta</taxon>
        <taxon>Magnoliopsida</taxon>
        <taxon>eudicotyledons</taxon>
        <taxon>Gunneridae</taxon>
        <taxon>Pentapetalae</taxon>
        <taxon>rosids</taxon>
        <taxon>malvids</taxon>
        <taxon>Brassicales</taxon>
        <taxon>Brassicaceae</taxon>
        <taxon>Brassiceae</taxon>
        <taxon>Brassica</taxon>
    </lineage>
</organism>
<dbReference type="Proteomes" id="UP000266723">
    <property type="component" value="Unassembled WGS sequence"/>
</dbReference>
<proteinExistence type="predicted"/>
<sequence>MIERFSLEYLQESWTHVTQLHGVGKGIINSMHAADAYALFCNGKWDCVKPDMIIC</sequence>
<accession>A0ABQ7BEM6</accession>
<comment type="subcellular location">
    <subcellularLocation>
        <location evidence="1">Nucleus</location>
    </subcellularLocation>
</comment>
<keyword evidence="2" id="KW-0539">Nucleus</keyword>
<dbReference type="EMBL" id="QGKV02001507">
    <property type="protein sequence ID" value="KAF3530714.1"/>
    <property type="molecule type" value="Genomic_DNA"/>
</dbReference>
<gene>
    <name evidence="3" type="ORF">DY000_02043664</name>
</gene>
<name>A0ABQ7BEM6_BRACR</name>
<evidence type="ECO:0000256" key="2">
    <source>
        <dbReference type="ARBA" id="ARBA00023242"/>
    </source>
</evidence>
<dbReference type="Gene3D" id="1.10.340.30">
    <property type="entry name" value="Hypothetical protein, domain 2"/>
    <property type="match status" value="1"/>
</dbReference>